<dbReference type="SUPFAM" id="SSF89550">
    <property type="entry name" value="PHP domain-like"/>
    <property type="match status" value="1"/>
</dbReference>
<comment type="caution">
    <text evidence="5">The sequence shown here is derived from an EMBL/GenBank/DDBJ whole genome shotgun (WGS) entry which is preliminary data.</text>
</comment>
<dbReference type="Proteomes" id="UP000885690">
    <property type="component" value="Unassembled WGS sequence"/>
</dbReference>
<proteinExistence type="inferred from homology"/>
<comment type="catalytic activity">
    <reaction evidence="4">
        <text>O-phospho-L-tyrosyl-[protein] + H2O = L-tyrosyl-[protein] + phosphate</text>
        <dbReference type="Rhea" id="RHEA:10684"/>
        <dbReference type="Rhea" id="RHEA-COMP:10136"/>
        <dbReference type="Rhea" id="RHEA-COMP:20101"/>
        <dbReference type="ChEBI" id="CHEBI:15377"/>
        <dbReference type="ChEBI" id="CHEBI:43474"/>
        <dbReference type="ChEBI" id="CHEBI:46858"/>
        <dbReference type="ChEBI" id="CHEBI:61978"/>
        <dbReference type="EC" id="3.1.3.48"/>
    </reaction>
</comment>
<evidence type="ECO:0000256" key="4">
    <source>
        <dbReference type="ARBA" id="ARBA00051722"/>
    </source>
</evidence>
<organism evidence="5">
    <name type="scientific">Thermosulfidibacter takaii</name>
    <dbReference type="NCBI Taxonomy" id="412593"/>
    <lineage>
        <taxon>Bacteria</taxon>
        <taxon>Pseudomonadati</taxon>
        <taxon>Thermosulfidibacterota</taxon>
        <taxon>Thermosulfidibacteria</taxon>
        <taxon>Thermosulfidibacterales</taxon>
        <taxon>Thermosulfidibacteraceae</taxon>
    </lineage>
</organism>
<protein>
    <recommendedName>
        <fullName evidence="2">protein-tyrosine-phosphatase</fullName>
        <ecNumber evidence="2">3.1.3.48</ecNumber>
    </recommendedName>
</protein>
<dbReference type="PANTHER" id="PTHR39181">
    <property type="entry name" value="TYROSINE-PROTEIN PHOSPHATASE YWQE"/>
    <property type="match status" value="1"/>
</dbReference>
<dbReference type="InterPro" id="IPR016195">
    <property type="entry name" value="Pol/histidinol_Pase-like"/>
</dbReference>
<dbReference type="GO" id="GO:0030145">
    <property type="term" value="F:manganese ion binding"/>
    <property type="evidence" value="ECO:0007669"/>
    <property type="project" value="InterPro"/>
</dbReference>
<dbReference type="GO" id="GO:0004725">
    <property type="term" value="F:protein tyrosine phosphatase activity"/>
    <property type="evidence" value="ECO:0007669"/>
    <property type="project" value="UniProtKB-EC"/>
</dbReference>
<dbReference type="EMBL" id="DQWS01000218">
    <property type="protein sequence ID" value="HDD53561.1"/>
    <property type="molecule type" value="Genomic_DNA"/>
</dbReference>
<evidence type="ECO:0000256" key="1">
    <source>
        <dbReference type="ARBA" id="ARBA00005750"/>
    </source>
</evidence>
<name>A0A7C0U799_9BACT</name>
<dbReference type="Pfam" id="PF19567">
    <property type="entry name" value="CpsB_CapC"/>
    <property type="match status" value="1"/>
</dbReference>
<evidence type="ECO:0000313" key="5">
    <source>
        <dbReference type="EMBL" id="HDD53561.1"/>
    </source>
</evidence>
<accession>A0A7C0U799</accession>
<keyword evidence="3" id="KW-0378">Hydrolase</keyword>
<comment type="similarity">
    <text evidence="1">Belongs to the metallo-dependent hydrolases superfamily. CpsB/CapC family.</text>
</comment>
<dbReference type="AlphaFoldDB" id="A0A7C0U799"/>
<evidence type="ECO:0000256" key="2">
    <source>
        <dbReference type="ARBA" id="ARBA00013064"/>
    </source>
</evidence>
<dbReference type="InterPro" id="IPR016667">
    <property type="entry name" value="Caps_polysacc_synth_CpsB/CapC"/>
</dbReference>
<dbReference type="PIRSF" id="PIRSF016557">
    <property type="entry name" value="Caps_synth_CpsB"/>
    <property type="match status" value="1"/>
</dbReference>
<reference evidence="5" key="1">
    <citation type="journal article" date="2020" name="mSystems">
        <title>Genome- and Community-Level Interaction Insights into Carbon Utilization and Element Cycling Functions of Hydrothermarchaeota in Hydrothermal Sediment.</title>
        <authorList>
            <person name="Zhou Z."/>
            <person name="Liu Y."/>
            <person name="Xu W."/>
            <person name="Pan J."/>
            <person name="Luo Z.H."/>
            <person name="Li M."/>
        </authorList>
    </citation>
    <scope>NUCLEOTIDE SEQUENCE [LARGE SCALE GENOMIC DNA]</scope>
    <source>
        <strain evidence="5">HyVt-115</strain>
    </source>
</reference>
<gene>
    <name evidence="5" type="ORF">ENF32_05805</name>
</gene>
<dbReference type="Gene3D" id="3.20.20.140">
    <property type="entry name" value="Metal-dependent hydrolases"/>
    <property type="match status" value="1"/>
</dbReference>
<dbReference type="PANTHER" id="PTHR39181:SF1">
    <property type="entry name" value="TYROSINE-PROTEIN PHOSPHATASE YWQE"/>
    <property type="match status" value="1"/>
</dbReference>
<sequence>MERMIDIHTHILPGVDDGSQDWEETLQMCKTAVEMGITHMVATPHFIPGAYTQGVKRGPILLEELREKLQTEGIPLEVSLAAEIEPFPEMVQWIEEGRLPLYSSGRHILVESPTFSSPPWLEDLVRDLLAIGLIPILAHPERSALVHNPLLESMKELGAEIQIDAGSLVGLWGREIQKEAWIMIEKGWALYVASDSHRAGSRDPKLLERAHRALTKKGGKNLAKALTRENPLKVITPQYNPKSL</sequence>
<dbReference type="EC" id="3.1.3.48" evidence="2"/>
<evidence type="ECO:0000256" key="3">
    <source>
        <dbReference type="ARBA" id="ARBA00022801"/>
    </source>
</evidence>